<reference evidence="2 3" key="1">
    <citation type="submission" date="2020-08" db="EMBL/GenBank/DDBJ databases">
        <title>Sphingobacterium sp. DN00404 isolated from aquaculture water.</title>
        <authorList>
            <person name="Zhang M."/>
        </authorList>
    </citation>
    <scope>NUCLEOTIDE SEQUENCE [LARGE SCALE GENOMIC DNA]</scope>
    <source>
        <strain evidence="2 3">KCTC 32294</strain>
    </source>
</reference>
<keyword evidence="3" id="KW-1185">Reference proteome</keyword>
<dbReference type="Pfam" id="PF03544">
    <property type="entry name" value="TonB_C"/>
    <property type="match status" value="1"/>
</dbReference>
<dbReference type="InterPro" id="IPR037682">
    <property type="entry name" value="TonB_C"/>
</dbReference>
<proteinExistence type="predicted"/>
<evidence type="ECO:0000313" key="2">
    <source>
        <dbReference type="EMBL" id="MBD1427731.1"/>
    </source>
</evidence>
<dbReference type="EMBL" id="JACNYK010000007">
    <property type="protein sequence ID" value="MBD1427731.1"/>
    <property type="molecule type" value="Genomic_DNA"/>
</dbReference>
<evidence type="ECO:0000313" key="3">
    <source>
        <dbReference type="Proteomes" id="UP000606494"/>
    </source>
</evidence>
<comment type="caution">
    <text evidence="2">The sequence shown here is derived from an EMBL/GenBank/DDBJ whole genome shotgun (WGS) entry which is preliminary data.</text>
</comment>
<dbReference type="RefSeq" id="WP_190310859.1">
    <property type="nucleotide sequence ID" value="NZ_JACNYK010000007.1"/>
</dbReference>
<accession>A0ABR7Y8V4</accession>
<organism evidence="2 3">
    <name type="scientific">Sphingobacterium arenae</name>
    <dbReference type="NCBI Taxonomy" id="1280598"/>
    <lineage>
        <taxon>Bacteria</taxon>
        <taxon>Pseudomonadati</taxon>
        <taxon>Bacteroidota</taxon>
        <taxon>Sphingobacteriia</taxon>
        <taxon>Sphingobacteriales</taxon>
        <taxon>Sphingobacteriaceae</taxon>
        <taxon>Sphingobacterium</taxon>
    </lineage>
</organism>
<gene>
    <name evidence="2" type="ORF">H8B17_19300</name>
</gene>
<protein>
    <submittedName>
        <fullName evidence="2">Energy transducer TonB</fullName>
    </submittedName>
</protein>
<sequence length="124" mass="13914">MKVSAQTSKDSLVVYNVDLYAQFEGGIPGWISFVQEHLDIQGIRNSIDSTAYVDYGLKQTAFLEFTICEDGEVCNVEIVNEAEISPKFAEEALRVMGKSPKWRPARKNGKPVRTRFKQSIVAVL</sequence>
<dbReference type="Proteomes" id="UP000606494">
    <property type="component" value="Unassembled WGS sequence"/>
</dbReference>
<dbReference type="Gene3D" id="3.30.1150.10">
    <property type="match status" value="1"/>
</dbReference>
<evidence type="ECO:0000259" key="1">
    <source>
        <dbReference type="Pfam" id="PF03544"/>
    </source>
</evidence>
<dbReference type="SUPFAM" id="SSF74653">
    <property type="entry name" value="TolA/TonB C-terminal domain"/>
    <property type="match status" value="1"/>
</dbReference>
<name>A0ABR7Y8V4_9SPHI</name>
<feature type="domain" description="TonB C-terminal" evidence="1">
    <location>
        <begin position="60"/>
        <end position="120"/>
    </location>
</feature>